<keyword evidence="2" id="KW-1185">Reference proteome</keyword>
<dbReference type="Proteomes" id="UP000509510">
    <property type="component" value="Chromosome VI"/>
</dbReference>
<dbReference type="PANTHER" id="PTHR42060:SF1">
    <property type="entry name" value="NHL REPEAT-CONTAINING PROTEIN"/>
    <property type="match status" value="1"/>
</dbReference>
<dbReference type="InterPro" id="IPR011042">
    <property type="entry name" value="6-blade_b-propeller_TolB-like"/>
</dbReference>
<dbReference type="EMBL" id="CP055903">
    <property type="protein sequence ID" value="QKX64663.1"/>
    <property type="molecule type" value="Genomic_DNA"/>
</dbReference>
<protein>
    <recommendedName>
        <fullName evidence="3">SMP-30/Gluconolactonase/LRE-like region domain-containing protein</fullName>
    </recommendedName>
</protein>
<dbReference type="Gene3D" id="2.120.10.30">
    <property type="entry name" value="TolB, C-terminal domain"/>
    <property type="match status" value="1"/>
</dbReference>
<proteinExistence type="predicted"/>
<evidence type="ECO:0000313" key="1">
    <source>
        <dbReference type="EMBL" id="QKX64663.1"/>
    </source>
</evidence>
<dbReference type="SUPFAM" id="SSF63829">
    <property type="entry name" value="Calcium-dependent phosphotriesterase"/>
    <property type="match status" value="1"/>
</dbReference>
<sequence>MTRLATNDTSSILMDDSILGKITRLDLATGDLAVVIQDPLLTVQNKTNLAIAVNGIHTYGDKLYFTSLNQGVFGRLPISMVTGEQTGAAEVIADGLFVADDFALSRDGKKAWVAMNTADVLVEVQIPEKTSSVVANSSLLGSESAVAIGLGYQEASDLYITTAQPAGNSTVGGIVKLALD</sequence>
<dbReference type="AlphaFoldDB" id="A0A7H8RJ45"/>
<evidence type="ECO:0000313" key="2">
    <source>
        <dbReference type="Proteomes" id="UP000509510"/>
    </source>
</evidence>
<dbReference type="KEGG" id="trg:TRUGW13939_11839"/>
<organism evidence="1 2">
    <name type="scientific">Talaromyces rugulosus</name>
    <name type="common">Penicillium rugulosum</name>
    <dbReference type="NCBI Taxonomy" id="121627"/>
    <lineage>
        <taxon>Eukaryota</taxon>
        <taxon>Fungi</taxon>
        <taxon>Dikarya</taxon>
        <taxon>Ascomycota</taxon>
        <taxon>Pezizomycotina</taxon>
        <taxon>Eurotiomycetes</taxon>
        <taxon>Eurotiomycetidae</taxon>
        <taxon>Eurotiales</taxon>
        <taxon>Trichocomaceae</taxon>
        <taxon>Talaromyces</taxon>
        <taxon>Talaromyces sect. Islandici</taxon>
    </lineage>
</organism>
<evidence type="ECO:0008006" key="3">
    <source>
        <dbReference type="Google" id="ProtNLM"/>
    </source>
</evidence>
<name>A0A7H8RJ45_TALRU</name>
<dbReference type="InterPro" id="IPR052998">
    <property type="entry name" value="Hetero-Diels-Alderase-like"/>
</dbReference>
<dbReference type="RefSeq" id="XP_035350836.1">
    <property type="nucleotide sequence ID" value="XM_035494943.1"/>
</dbReference>
<gene>
    <name evidence="1" type="ORF">TRUGW13939_11839</name>
</gene>
<dbReference type="GeneID" id="55999315"/>
<accession>A0A7H8RJ45</accession>
<reference evidence="2" key="1">
    <citation type="submission" date="2020-06" db="EMBL/GenBank/DDBJ databases">
        <title>A chromosome-scale genome assembly of Talaromyces rugulosus W13939.</title>
        <authorList>
            <person name="Wang B."/>
            <person name="Guo L."/>
            <person name="Ye K."/>
            <person name="Wang L."/>
        </authorList>
    </citation>
    <scope>NUCLEOTIDE SEQUENCE [LARGE SCALE GENOMIC DNA]</scope>
    <source>
        <strain evidence="2">W13939</strain>
    </source>
</reference>
<dbReference type="OrthoDB" id="9977941at2759"/>
<dbReference type="PANTHER" id="PTHR42060">
    <property type="entry name" value="NHL REPEAT-CONTAINING PROTEIN-RELATED"/>
    <property type="match status" value="1"/>
</dbReference>